<evidence type="ECO:0000259" key="5">
    <source>
        <dbReference type="Pfam" id="PF07992"/>
    </source>
</evidence>
<keyword evidence="8" id="KW-1185">Reference proteome</keyword>
<dbReference type="InterPro" id="IPR036188">
    <property type="entry name" value="FAD/NAD-bd_sf"/>
</dbReference>
<dbReference type="Gene3D" id="3.50.50.60">
    <property type="entry name" value="FAD/NAD(P)-binding domain"/>
    <property type="match status" value="2"/>
</dbReference>
<dbReference type="GO" id="GO:0006537">
    <property type="term" value="P:glutamate biosynthetic process"/>
    <property type="evidence" value="ECO:0007669"/>
    <property type="project" value="UniProtKB-KW"/>
</dbReference>
<feature type="domain" description="Dihydroprymidine dehydrogenase" evidence="6">
    <location>
        <begin position="23"/>
        <end position="139"/>
    </location>
</feature>
<evidence type="ECO:0000256" key="4">
    <source>
        <dbReference type="ARBA" id="ARBA00029440"/>
    </source>
</evidence>
<evidence type="ECO:0000256" key="1">
    <source>
        <dbReference type="ARBA" id="ARBA00022605"/>
    </source>
</evidence>
<dbReference type="OrthoDB" id="9803192at2"/>
<evidence type="ECO:0000259" key="6">
    <source>
        <dbReference type="Pfam" id="PF14691"/>
    </source>
</evidence>
<evidence type="ECO:0000256" key="2">
    <source>
        <dbReference type="ARBA" id="ARBA00023002"/>
    </source>
</evidence>
<comment type="pathway">
    <text evidence="4">Amino-acid biosynthesis.</text>
</comment>
<dbReference type="Proteomes" id="UP000201169">
    <property type="component" value="Chromosome"/>
</dbReference>
<organism evidence="7 8">
    <name type="scientific">Campylobacter avium LMG 24591</name>
    <dbReference type="NCBI Taxonomy" id="522484"/>
    <lineage>
        <taxon>Bacteria</taxon>
        <taxon>Pseudomonadati</taxon>
        <taxon>Campylobacterota</taxon>
        <taxon>Epsilonproteobacteria</taxon>
        <taxon>Campylobacterales</taxon>
        <taxon>Campylobacteraceae</taxon>
        <taxon>Campylobacter</taxon>
    </lineage>
</organism>
<dbReference type="GO" id="GO:0016639">
    <property type="term" value="F:oxidoreductase activity, acting on the CH-NH2 group of donors, NAD or NADP as acceptor"/>
    <property type="evidence" value="ECO:0007669"/>
    <property type="project" value="InterPro"/>
</dbReference>
<dbReference type="EMBL" id="CP022347">
    <property type="protein sequence ID" value="ASQ31312.1"/>
    <property type="molecule type" value="Genomic_DNA"/>
</dbReference>
<dbReference type="SUPFAM" id="SSF51971">
    <property type="entry name" value="Nucleotide-binding domain"/>
    <property type="match status" value="1"/>
</dbReference>
<dbReference type="Pfam" id="PF14691">
    <property type="entry name" value="Fer4_20"/>
    <property type="match status" value="1"/>
</dbReference>
<evidence type="ECO:0000256" key="3">
    <source>
        <dbReference type="ARBA" id="ARBA00023164"/>
    </source>
</evidence>
<dbReference type="EC" id="1.4.1.13" evidence="7"/>
<dbReference type="RefSeq" id="WP_094324446.1">
    <property type="nucleotide sequence ID" value="NZ_CP022347.1"/>
</dbReference>
<keyword evidence="3" id="KW-0314">Glutamate biosynthesis</keyword>
<dbReference type="InterPro" id="IPR006005">
    <property type="entry name" value="Glut_synth_ssu1"/>
</dbReference>
<gene>
    <name evidence="7" type="primary">gltD</name>
    <name evidence="7" type="ORF">CAV_1721</name>
</gene>
<protein>
    <submittedName>
        <fullName evidence="7">Glutamate synthase, small subunit</fullName>
        <ecNumber evidence="7">1.4.1.13</ecNumber>
    </submittedName>
</protein>
<evidence type="ECO:0000313" key="8">
    <source>
        <dbReference type="Proteomes" id="UP000201169"/>
    </source>
</evidence>
<name>A0A222N0H5_9BACT</name>
<reference evidence="7 8" key="1">
    <citation type="submission" date="2017-07" db="EMBL/GenBank/DDBJ databases">
        <title>Analysis of two Campylobacter avium genomes and identification of a novel hippuricase gene.</title>
        <authorList>
            <person name="Miller W.G."/>
            <person name="Chapman M.H."/>
            <person name="Yee E."/>
            <person name="Revez J."/>
            <person name="Bono J.L."/>
            <person name="Rossi M."/>
        </authorList>
    </citation>
    <scope>NUCLEOTIDE SEQUENCE [LARGE SCALE GENOMIC DNA]</scope>
    <source>
        <strain evidence="7 8">LMG 24591</strain>
    </source>
</reference>
<keyword evidence="1" id="KW-0028">Amino-acid biosynthesis</keyword>
<dbReference type="SUPFAM" id="SSF46548">
    <property type="entry name" value="alpha-helical ferredoxin"/>
    <property type="match status" value="1"/>
</dbReference>
<dbReference type="InterPro" id="IPR009051">
    <property type="entry name" value="Helical_ferredxn"/>
</dbReference>
<dbReference type="AlphaFoldDB" id="A0A222N0H5"/>
<dbReference type="GO" id="GO:0004355">
    <property type="term" value="F:glutamate synthase (NADPH) activity"/>
    <property type="evidence" value="ECO:0007669"/>
    <property type="project" value="UniProtKB-EC"/>
</dbReference>
<evidence type="ECO:0000313" key="7">
    <source>
        <dbReference type="EMBL" id="ASQ31312.1"/>
    </source>
</evidence>
<feature type="domain" description="FAD/NAD(P)-binding" evidence="5">
    <location>
        <begin position="153"/>
        <end position="469"/>
    </location>
</feature>
<dbReference type="PRINTS" id="PR00419">
    <property type="entry name" value="ADXRDTASE"/>
</dbReference>
<proteinExistence type="predicted"/>
<dbReference type="Pfam" id="PF07992">
    <property type="entry name" value="Pyr_redox_2"/>
    <property type="match status" value="1"/>
</dbReference>
<dbReference type="GO" id="GO:0051536">
    <property type="term" value="F:iron-sulfur cluster binding"/>
    <property type="evidence" value="ECO:0007669"/>
    <property type="project" value="InterPro"/>
</dbReference>
<dbReference type="PANTHER" id="PTHR43100:SF3">
    <property type="entry name" value="FAD_NAD(P)-BINDING DOMAIN-CONTAINING PROTEIN"/>
    <property type="match status" value="1"/>
</dbReference>
<sequence>MGNPRGFLIYPRKDLKKISAKERIKNYKEFTVLLDKKEQELQGGRCMDCGVAFCHTGLKSDGKEIGCPLNNLIPEFNNSLYEGLWEEAYKRLDITNPFPEFTGRVCPAPCEDSCVCAINTDSVSIKSNELAIIENAFEEGFVKMYKPSKKNGFKIAIVGSGPAALACAYKLNSLGYDVSVFERSDRLGGLLMYGIPDMKLDKSIIERRIKLLEQSGVKFKTNENINSKQKVEKLKKDFDYIVLCVGASKPLDLNIKGRDLQGIMYAVDFLTQNTKSLLDTKKPSNLAKDKDVLIIGSGDTSVDCVAVATRQGAKSITRFERSPKRQKTRTKDNPWPLKADIFSTDYGLEEAIEHYGHDPRLYQKMTKEFIGANGFVRGVLASDLKQELKEGKKINVEVPNSIKEYKADLILLAMGFEGCEDELKKNFGIDFDERHNILTKDFQTSDEQIFACGDARMGQSLVVWAIKDGLDCAKVLHNKIEEKANLSNKKVKI</sequence>
<dbReference type="PANTHER" id="PTHR43100">
    <property type="entry name" value="GLUTAMATE SYNTHASE [NADPH] SMALL CHAIN"/>
    <property type="match status" value="1"/>
</dbReference>
<dbReference type="Gene3D" id="1.10.1060.10">
    <property type="entry name" value="Alpha-helical ferredoxin"/>
    <property type="match status" value="1"/>
</dbReference>
<dbReference type="InterPro" id="IPR023753">
    <property type="entry name" value="FAD/NAD-binding_dom"/>
</dbReference>
<accession>A0A222N0H5</accession>
<dbReference type="InterPro" id="IPR028261">
    <property type="entry name" value="DPD_II"/>
</dbReference>
<dbReference type="NCBIfam" id="TIGR01317">
    <property type="entry name" value="GOGAT_sm_gam"/>
    <property type="match status" value="1"/>
</dbReference>
<dbReference type="KEGG" id="cavi:CAV_1721"/>
<dbReference type="InterPro" id="IPR051394">
    <property type="entry name" value="Glutamate_Synthase"/>
</dbReference>
<keyword evidence="2 7" id="KW-0560">Oxidoreductase</keyword>